<dbReference type="Proteomes" id="UP000886824">
    <property type="component" value="Unassembled WGS sequence"/>
</dbReference>
<feature type="domain" description="ABC transmembrane type-1" evidence="8">
    <location>
        <begin position="69"/>
        <end position="253"/>
    </location>
</feature>
<sequence length="273" mass="29176">MPLLFWLLVWECAALWAGRRSLLEAWTAWRQAGDAAGLLRCLWEGQTFVLPAPPRVAQELLALAGTADFWRTAAISLCRVFAGAAIGVAAGAALAAGTAAARWVRLLFAPAVKVVRAAPVASFIILVLLWAERNWVPVIIAALMVLPVVWGNVAQGVDATDGGLLELSRAYGFSRWRRVRLVYVPSVLPYFAAACRTSLGLAWKAGVAAEVLCLPRLAIGTQVSNAKTYLDTPGLFAWTLTVLLLSFALERVLGGLLGRLERGRGGSDCAGDP</sequence>
<accession>A0A9D1Z3Y0</accession>
<dbReference type="InterPro" id="IPR035906">
    <property type="entry name" value="MetI-like_sf"/>
</dbReference>
<keyword evidence="5 7" id="KW-1133">Transmembrane helix</keyword>
<evidence type="ECO:0000256" key="1">
    <source>
        <dbReference type="ARBA" id="ARBA00004651"/>
    </source>
</evidence>
<organism evidence="9 10">
    <name type="scientific">Candidatus Intestinimonas merdavium</name>
    <dbReference type="NCBI Taxonomy" id="2838622"/>
    <lineage>
        <taxon>Bacteria</taxon>
        <taxon>Bacillati</taxon>
        <taxon>Bacillota</taxon>
        <taxon>Clostridia</taxon>
        <taxon>Eubacteriales</taxon>
        <taxon>Intestinimonas</taxon>
    </lineage>
</organism>
<keyword evidence="3" id="KW-1003">Cell membrane</keyword>
<dbReference type="CDD" id="cd06261">
    <property type="entry name" value="TM_PBP2"/>
    <property type="match status" value="1"/>
</dbReference>
<dbReference type="PANTHER" id="PTHR30151">
    <property type="entry name" value="ALKANE SULFONATE ABC TRANSPORTER-RELATED, MEMBRANE SUBUNIT"/>
    <property type="match status" value="1"/>
</dbReference>
<evidence type="ECO:0000256" key="5">
    <source>
        <dbReference type="ARBA" id="ARBA00022989"/>
    </source>
</evidence>
<evidence type="ECO:0000313" key="10">
    <source>
        <dbReference type="Proteomes" id="UP000886824"/>
    </source>
</evidence>
<proteinExistence type="inferred from homology"/>
<comment type="subcellular location">
    <subcellularLocation>
        <location evidence="1 7">Cell membrane</location>
        <topology evidence="1 7">Multi-pass membrane protein</topology>
    </subcellularLocation>
</comment>
<keyword evidence="4 7" id="KW-0812">Transmembrane</keyword>
<name>A0A9D1Z3Y0_9FIRM</name>
<feature type="transmembrane region" description="Helical" evidence="7">
    <location>
        <begin position="137"/>
        <end position="160"/>
    </location>
</feature>
<evidence type="ECO:0000313" key="9">
    <source>
        <dbReference type="EMBL" id="HIY73669.1"/>
    </source>
</evidence>
<dbReference type="GO" id="GO:0005886">
    <property type="term" value="C:plasma membrane"/>
    <property type="evidence" value="ECO:0007669"/>
    <property type="project" value="UniProtKB-SubCell"/>
</dbReference>
<dbReference type="Gene3D" id="1.10.3720.10">
    <property type="entry name" value="MetI-like"/>
    <property type="match status" value="1"/>
</dbReference>
<feature type="transmembrane region" description="Helical" evidence="7">
    <location>
        <begin position="113"/>
        <end position="131"/>
    </location>
</feature>
<evidence type="ECO:0000256" key="7">
    <source>
        <dbReference type="RuleBase" id="RU363032"/>
    </source>
</evidence>
<dbReference type="SUPFAM" id="SSF161098">
    <property type="entry name" value="MetI-like"/>
    <property type="match status" value="1"/>
</dbReference>
<feature type="transmembrane region" description="Helical" evidence="7">
    <location>
        <begin position="80"/>
        <end position="101"/>
    </location>
</feature>
<dbReference type="EMBL" id="DXCX01000070">
    <property type="protein sequence ID" value="HIY73669.1"/>
    <property type="molecule type" value="Genomic_DNA"/>
</dbReference>
<reference evidence="9" key="2">
    <citation type="submission" date="2021-04" db="EMBL/GenBank/DDBJ databases">
        <authorList>
            <person name="Gilroy R."/>
        </authorList>
    </citation>
    <scope>NUCLEOTIDE SEQUENCE</scope>
    <source>
        <strain evidence="9">CHK33-7979</strain>
    </source>
</reference>
<feature type="transmembrane region" description="Helical" evidence="7">
    <location>
        <begin position="235"/>
        <end position="254"/>
    </location>
</feature>
<dbReference type="AlphaFoldDB" id="A0A9D1Z3Y0"/>
<dbReference type="Pfam" id="PF00528">
    <property type="entry name" value="BPD_transp_1"/>
    <property type="match status" value="1"/>
</dbReference>
<gene>
    <name evidence="9" type="ORF">H9826_06830</name>
</gene>
<evidence type="ECO:0000256" key="6">
    <source>
        <dbReference type="ARBA" id="ARBA00023136"/>
    </source>
</evidence>
<keyword evidence="6 7" id="KW-0472">Membrane</keyword>
<dbReference type="GO" id="GO:0055085">
    <property type="term" value="P:transmembrane transport"/>
    <property type="evidence" value="ECO:0007669"/>
    <property type="project" value="InterPro"/>
</dbReference>
<feature type="transmembrane region" description="Helical" evidence="7">
    <location>
        <begin position="181"/>
        <end position="203"/>
    </location>
</feature>
<evidence type="ECO:0000259" key="8">
    <source>
        <dbReference type="PROSITE" id="PS50928"/>
    </source>
</evidence>
<dbReference type="InterPro" id="IPR000515">
    <property type="entry name" value="MetI-like"/>
</dbReference>
<dbReference type="PANTHER" id="PTHR30151:SF0">
    <property type="entry name" value="ABC TRANSPORTER PERMEASE PROTEIN MJ0413-RELATED"/>
    <property type="match status" value="1"/>
</dbReference>
<protein>
    <submittedName>
        <fullName evidence="9">ABC transporter permease subunit</fullName>
    </submittedName>
</protein>
<keyword evidence="2 7" id="KW-0813">Transport</keyword>
<reference evidence="9" key="1">
    <citation type="journal article" date="2021" name="PeerJ">
        <title>Extensive microbial diversity within the chicken gut microbiome revealed by metagenomics and culture.</title>
        <authorList>
            <person name="Gilroy R."/>
            <person name="Ravi A."/>
            <person name="Getino M."/>
            <person name="Pursley I."/>
            <person name="Horton D.L."/>
            <person name="Alikhan N.F."/>
            <person name="Baker D."/>
            <person name="Gharbi K."/>
            <person name="Hall N."/>
            <person name="Watson M."/>
            <person name="Adriaenssens E.M."/>
            <person name="Foster-Nyarko E."/>
            <person name="Jarju S."/>
            <person name="Secka A."/>
            <person name="Antonio M."/>
            <person name="Oren A."/>
            <person name="Chaudhuri R.R."/>
            <person name="La Ragione R."/>
            <person name="Hildebrand F."/>
            <person name="Pallen M.J."/>
        </authorList>
    </citation>
    <scope>NUCLEOTIDE SEQUENCE</scope>
    <source>
        <strain evidence="9">CHK33-7979</strain>
    </source>
</reference>
<evidence type="ECO:0000256" key="2">
    <source>
        <dbReference type="ARBA" id="ARBA00022448"/>
    </source>
</evidence>
<dbReference type="PROSITE" id="PS50928">
    <property type="entry name" value="ABC_TM1"/>
    <property type="match status" value="1"/>
</dbReference>
<evidence type="ECO:0000256" key="3">
    <source>
        <dbReference type="ARBA" id="ARBA00022475"/>
    </source>
</evidence>
<comment type="caution">
    <text evidence="9">The sequence shown here is derived from an EMBL/GenBank/DDBJ whole genome shotgun (WGS) entry which is preliminary data.</text>
</comment>
<comment type="similarity">
    <text evidence="7">Belongs to the binding-protein-dependent transport system permease family.</text>
</comment>
<evidence type="ECO:0000256" key="4">
    <source>
        <dbReference type="ARBA" id="ARBA00022692"/>
    </source>
</evidence>